<protein>
    <recommendedName>
        <fullName evidence="4">DUF4025 domain-containing protein</fullName>
    </recommendedName>
</protein>
<gene>
    <name evidence="2" type="ORF">GCM10008025_12840</name>
</gene>
<keyword evidence="3" id="KW-1185">Reference proteome</keyword>
<sequence length="74" mass="8245">MSKDKNKFSNSKEVAEKNYDAAGYQSSNQAEKGMAITHEQATDAYTEGTVDAKIDQLDEQGELKTHQGEDINKY</sequence>
<evidence type="ECO:0008006" key="4">
    <source>
        <dbReference type="Google" id="ProtNLM"/>
    </source>
</evidence>
<reference evidence="2" key="1">
    <citation type="journal article" date="2014" name="Int. J. Syst. Evol. Microbiol.">
        <title>Complete genome sequence of Corynebacterium casei LMG S-19264T (=DSM 44701T), isolated from a smear-ripened cheese.</title>
        <authorList>
            <consortium name="US DOE Joint Genome Institute (JGI-PGF)"/>
            <person name="Walter F."/>
            <person name="Albersmeier A."/>
            <person name="Kalinowski J."/>
            <person name="Ruckert C."/>
        </authorList>
    </citation>
    <scope>NUCLEOTIDE SEQUENCE</scope>
    <source>
        <strain evidence="2">CGMCC 1.12408</strain>
    </source>
</reference>
<evidence type="ECO:0000256" key="1">
    <source>
        <dbReference type="SAM" id="MobiDB-lite"/>
    </source>
</evidence>
<dbReference type="InterPro" id="IPR025100">
    <property type="entry name" value="DUF4025"/>
</dbReference>
<name>A0A916RWK1_9BACI</name>
<dbReference type="Pfam" id="PF13217">
    <property type="entry name" value="DUF4025"/>
    <property type="match status" value="1"/>
</dbReference>
<evidence type="ECO:0000313" key="2">
    <source>
        <dbReference type="EMBL" id="GGA70381.1"/>
    </source>
</evidence>
<reference evidence="2" key="2">
    <citation type="submission" date="2020-09" db="EMBL/GenBank/DDBJ databases">
        <authorList>
            <person name="Sun Q."/>
            <person name="Zhou Y."/>
        </authorList>
    </citation>
    <scope>NUCLEOTIDE SEQUENCE</scope>
    <source>
        <strain evidence="2">CGMCC 1.12408</strain>
    </source>
</reference>
<comment type="caution">
    <text evidence="2">The sequence shown here is derived from an EMBL/GenBank/DDBJ whole genome shotgun (WGS) entry which is preliminary data.</text>
</comment>
<proteinExistence type="predicted"/>
<dbReference type="RefSeq" id="WP_188383851.1">
    <property type="nucleotide sequence ID" value="NZ_BMEY01000005.1"/>
</dbReference>
<feature type="region of interest" description="Disordered" evidence="1">
    <location>
        <begin position="1"/>
        <end position="38"/>
    </location>
</feature>
<dbReference type="AlphaFoldDB" id="A0A916RWK1"/>
<dbReference type="Proteomes" id="UP000613512">
    <property type="component" value="Unassembled WGS sequence"/>
</dbReference>
<accession>A0A916RWK1</accession>
<organism evidence="2 3">
    <name type="scientific">Ornithinibacillus halotolerans</name>
    <dbReference type="NCBI Taxonomy" id="1274357"/>
    <lineage>
        <taxon>Bacteria</taxon>
        <taxon>Bacillati</taxon>
        <taxon>Bacillota</taxon>
        <taxon>Bacilli</taxon>
        <taxon>Bacillales</taxon>
        <taxon>Bacillaceae</taxon>
        <taxon>Ornithinibacillus</taxon>
    </lineage>
</organism>
<evidence type="ECO:0000313" key="3">
    <source>
        <dbReference type="Proteomes" id="UP000613512"/>
    </source>
</evidence>
<dbReference type="EMBL" id="BMEY01000005">
    <property type="protein sequence ID" value="GGA70381.1"/>
    <property type="molecule type" value="Genomic_DNA"/>
</dbReference>